<sequence length="72" mass="7879">MLFLVDYLFFSSKIQPKVKLKNGTYDLKPEVAGGSICASTHLQTKLFNVCHILGCSLTNPGAGRELHKGVSR</sequence>
<reference evidence="1" key="2">
    <citation type="submission" date="2020-06" db="EMBL/GenBank/DDBJ databases">
        <title>Helianthus annuus Genome sequencing and assembly Release 2.</title>
        <authorList>
            <person name="Gouzy J."/>
            <person name="Langlade N."/>
            <person name="Munos S."/>
        </authorList>
    </citation>
    <scope>NUCLEOTIDE SEQUENCE</scope>
    <source>
        <tissue evidence="1">Leaves</tissue>
    </source>
</reference>
<dbReference type="Gramene" id="mRNA:HanXRQr2_Chr13g0586901">
    <property type="protein sequence ID" value="mRNA:HanXRQr2_Chr13g0586901"/>
    <property type="gene ID" value="HanXRQr2_Chr13g0586901"/>
</dbReference>
<organism evidence="1 2">
    <name type="scientific">Helianthus annuus</name>
    <name type="common">Common sunflower</name>
    <dbReference type="NCBI Taxonomy" id="4232"/>
    <lineage>
        <taxon>Eukaryota</taxon>
        <taxon>Viridiplantae</taxon>
        <taxon>Streptophyta</taxon>
        <taxon>Embryophyta</taxon>
        <taxon>Tracheophyta</taxon>
        <taxon>Spermatophyta</taxon>
        <taxon>Magnoliopsida</taxon>
        <taxon>eudicotyledons</taxon>
        <taxon>Gunneridae</taxon>
        <taxon>Pentapetalae</taxon>
        <taxon>asterids</taxon>
        <taxon>campanulids</taxon>
        <taxon>Asterales</taxon>
        <taxon>Asteraceae</taxon>
        <taxon>Asteroideae</taxon>
        <taxon>Heliantheae alliance</taxon>
        <taxon>Heliantheae</taxon>
        <taxon>Helianthus</taxon>
    </lineage>
</organism>
<evidence type="ECO:0000313" key="2">
    <source>
        <dbReference type="Proteomes" id="UP000215914"/>
    </source>
</evidence>
<evidence type="ECO:0000313" key="1">
    <source>
        <dbReference type="EMBL" id="KAF5773280.1"/>
    </source>
</evidence>
<accession>A0A9K3EGH4</accession>
<name>A0A9K3EGH4_HELAN</name>
<comment type="caution">
    <text evidence="1">The sequence shown here is derived from an EMBL/GenBank/DDBJ whole genome shotgun (WGS) entry which is preliminary data.</text>
</comment>
<dbReference type="EMBL" id="MNCJ02000328">
    <property type="protein sequence ID" value="KAF5773280.1"/>
    <property type="molecule type" value="Genomic_DNA"/>
</dbReference>
<dbReference type="AlphaFoldDB" id="A0A9K3EGH4"/>
<gene>
    <name evidence="1" type="ORF">HanXRQr2_Chr13g0586901</name>
</gene>
<dbReference type="Proteomes" id="UP000215914">
    <property type="component" value="Unassembled WGS sequence"/>
</dbReference>
<protein>
    <submittedName>
        <fullName evidence="1">Uncharacterized protein</fullName>
    </submittedName>
</protein>
<reference evidence="1" key="1">
    <citation type="journal article" date="2017" name="Nature">
        <title>The sunflower genome provides insights into oil metabolism, flowering and Asterid evolution.</title>
        <authorList>
            <person name="Badouin H."/>
            <person name="Gouzy J."/>
            <person name="Grassa C.J."/>
            <person name="Murat F."/>
            <person name="Staton S.E."/>
            <person name="Cottret L."/>
            <person name="Lelandais-Briere C."/>
            <person name="Owens G.L."/>
            <person name="Carrere S."/>
            <person name="Mayjonade B."/>
            <person name="Legrand L."/>
            <person name="Gill N."/>
            <person name="Kane N.C."/>
            <person name="Bowers J.E."/>
            <person name="Hubner S."/>
            <person name="Bellec A."/>
            <person name="Berard A."/>
            <person name="Berges H."/>
            <person name="Blanchet N."/>
            <person name="Boniface M.C."/>
            <person name="Brunel D."/>
            <person name="Catrice O."/>
            <person name="Chaidir N."/>
            <person name="Claudel C."/>
            <person name="Donnadieu C."/>
            <person name="Faraut T."/>
            <person name="Fievet G."/>
            <person name="Helmstetter N."/>
            <person name="King M."/>
            <person name="Knapp S.J."/>
            <person name="Lai Z."/>
            <person name="Le Paslier M.C."/>
            <person name="Lippi Y."/>
            <person name="Lorenzon L."/>
            <person name="Mandel J.R."/>
            <person name="Marage G."/>
            <person name="Marchand G."/>
            <person name="Marquand E."/>
            <person name="Bret-Mestries E."/>
            <person name="Morien E."/>
            <person name="Nambeesan S."/>
            <person name="Nguyen T."/>
            <person name="Pegot-Espagnet P."/>
            <person name="Pouilly N."/>
            <person name="Raftis F."/>
            <person name="Sallet E."/>
            <person name="Schiex T."/>
            <person name="Thomas J."/>
            <person name="Vandecasteele C."/>
            <person name="Vares D."/>
            <person name="Vear F."/>
            <person name="Vautrin S."/>
            <person name="Crespi M."/>
            <person name="Mangin B."/>
            <person name="Burke J.M."/>
            <person name="Salse J."/>
            <person name="Munos S."/>
            <person name="Vincourt P."/>
            <person name="Rieseberg L.H."/>
            <person name="Langlade N.B."/>
        </authorList>
    </citation>
    <scope>NUCLEOTIDE SEQUENCE</scope>
    <source>
        <tissue evidence="1">Leaves</tissue>
    </source>
</reference>
<proteinExistence type="predicted"/>
<keyword evidence="2" id="KW-1185">Reference proteome</keyword>